<evidence type="ECO:0000313" key="3">
    <source>
        <dbReference type="Proteomes" id="UP000886878"/>
    </source>
</evidence>
<dbReference type="Gene3D" id="1.20.1500.10">
    <property type="entry name" value="YheA/YmcA-like"/>
    <property type="match status" value="1"/>
</dbReference>
<dbReference type="Pfam" id="PF06133">
    <property type="entry name" value="Com_YlbF"/>
    <property type="match status" value="1"/>
</dbReference>
<dbReference type="InterPro" id="IPR010368">
    <property type="entry name" value="Com_YlbF"/>
</dbReference>
<evidence type="ECO:0000256" key="1">
    <source>
        <dbReference type="HAMAP-Rule" id="MF_01526"/>
    </source>
</evidence>
<reference evidence="2" key="2">
    <citation type="submission" date="2021-04" db="EMBL/GenBank/DDBJ databases">
        <authorList>
            <person name="Gilroy R."/>
        </authorList>
    </citation>
    <scope>NUCLEOTIDE SEQUENCE</scope>
    <source>
        <strain evidence="2">ChiHejej3B27-2180</strain>
    </source>
</reference>
<comment type="similarity">
    <text evidence="1">Belongs to the UPF0342 family.</text>
</comment>
<sequence length="126" mass="14544">MVVNIYDTANEMERQMRETQEFQALKKAFDDLQKDADASLMFTKFQSKQAAAEKKERSGQQLTKDEITEIQNLAKEVSKKPAVQNLLNQERGLDQMMQKLNQIITEPIRDLYNSAMPKSSTDDQNK</sequence>
<evidence type="ECO:0000313" key="2">
    <source>
        <dbReference type="EMBL" id="HIW69819.1"/>
    </source>
</evidence>
<dbReference type="Proteomes" id="UP000886878">
    <property type="component" value="Unassembled WGS sequence"/>
</dbReference>
<accession>A0A9D1QNE2</accession>
<proteinExistence type="inferred from homology"/>
<dbReference type="HAMAP" id="MF_01526">
    <property type="entry name" value="UPF0342"/>
    <property type="match status" value="1"/>
</dbReference>
<dbReference type="EMBL" id="DXGK01000008">
    <property type="protein sequence ID" value="HIW69819.1"/>
    <property type="molecule type" value="Genomic_DNA"/>
</dbReference>
<name>A0A9D1QNE2_9LACO</name>
<protein>
    <recommendedName>
        <fullName evidence="1">UPF0342 protein H9876_00325</fullName>
    </recommendedName>
</protein>
<organism evidence="2 3">
    <name type="scientific">Candidatus Limosilactobacillus merdipullorum</name>
    <dbReference type="NCBI Taxonomy" id="2838653"/>
    <lineage>
        <taxon>Bacteria</taxon>
        <taxon>Bacillati</taxon>
        <taxon>Bacillota</taxon>
        <taxon>Bacilli</taxon>
        <taxon>Lactobacillales</taxon>
        <taxon>Lactobacillaceae</taxon>
        <taxon>Limosilactobacillus</taxon>
    </lineage>
</organism>
<comment type="caution">
    <text evidence="2">The sequence shown here is derived from an EMBL/GenBank/DDBJ whole genome shotgun (WGS) entry which is preliminary data.</text>
</comment>
<dbReference type="AlphaFoldDB" id="A0A9D1QNE2"/>
<dbReference type="SUPFAM" id="SSF158622">
    <property type="entry name" value="YheA/YmcA-like"/>
    <property type="match status" value="1"/>
</dbReference>
<gene>
    <name evidence="2" type="ORF">H9876_00325</name>
</gene>
<dbReference type="InterPro" id="IPR023378">
    <property type="entry name" value="YheA/YmcA-like_dom_sf"/>
</dbReference>
<reference evidence="2" key="1">
    <citation type="journal article" date="2021" name="PeerJ">
        <title>Extensive microbial diversity within the chicken gut microbiome revealed by metagenomics and culture.</title>
        <authorList>
            <person name="Gilroy R."/>
            <person name="Ravi A."/>
            <person name="Getino M."/>
            <person name="Pursley I."/>
            <person name="Horton D.L."/>
            <person name="Alikhan N.F."/>
            <person name="Baker D."/>
            <person name="Gharbi K."/>
            <person name="Hall N."/>
            <person name="Watson M."/>
            <person name="Adriaenssens E.M."/>
            <person name="Foster-Nyarko E."/>
            <person name="Jarju S."/>
            <person name="Secka A."/>
            <person name="Antonio M."/>
            <person name="Oren A."/>
            <person name="Chaudhuri R.R."/>
            <person name="La Ragione R."/>
            <person name="Hildebrand F."/>
            <person name="Pallen M.J."/>
        </authorList>
    </citation>
    <scope>NUCLEOTIDE SEQUENCE</scope>
    <source>
        <strain evidence="2">ChiHejej3B27-2180</strain>
    </source>
</reference>